<evidence type="ECO:0000313" key="2">
    <source>
        <dbReference type="Proteomes" id="UP000245820"/>
    </source>
</evidence>
<accession>A0A2S2DDG8</accession>
<sequence>MIENHTFTTPKAQARIARILAALEQQPMTRDELQCLLGIAKPTMRRYIAFLTTAQRQIHVRRWKRTTGQLAPVYAVGSRKDAPQPRIATRAERNQLEWQRIKADPDRHDRVKAAARVYGRIKRVRQTPQPWFAALLNTRTIERKSAP</sequence>
<evidence type="ECO:0000313" key="1">
    <source>
        <dbReference type="EMBL" id="AWL03390.1"/>
    </source>
</evidence>
<organism evidence="1 2">
    <name type="scientific">Massilia oculi</name>
    <dbReference type="NCBI Taxonomy" id="945844"/>
    <lineage>
        <taxon>Bacteria</taxon>
        <taxon>Pseudomonadati</taxon>
        <taxon>Pseudomonadota</taxon>
        <taxon>Betaproteobacteria</taxon>
        <taxon>Burkholderiales</taxon>
        <taxon>Oxalobacteraceae</taxon>
        <taxon>Telluria group</taxon>
        <taxon>Massilia</taxon>
    </lineage>
</organism>
<dbReference type="OrthoDB" id="8787357at2"/>
<proteinExistence type="predicted"/>
<dbReference type="Proteomes" id="UP000245820">
    <property type="component" value="Chromosome"/>
</dbReference>
<dbReference type="EMBL" id="CP029343">
    <property type="protein sequence ID" value="AWL03390.1"/>
    <property type="molecule type" value="Genomic_DNA"/>
</dbReference>
<keyword evidence="2" id="KW-1185">Reference proteome</keyword>
<protein>
    <submittedName>
        <fullName evidence="1">Uncharacterized protein</fullName>
    </submittedName>
</protein>
<gene>
    <name evidence="1" type="ORF">DIR46_02265</name>
</gene>
<reference evidence="1 2" key="1">
    <citation type="submission" date="2018-05" db="EMBL/GenBank/DDBJ databases">
        <title>Complete genome sequence of Massilia oculi sp. nov. CCUG 43427T (=DSM 26321T), the type strain of M. oculi, and comparison with genome sequences of other Massilia strains.</title>
        <authorList>
            <person name="Zhu B."/>
        </authorList>
    </citation>
    <scope>NUCLEOTIDE SEQUENCE [LARGE SCALE GENOMIC DNA]</scope>
    <source>
        <strain evidence="1 2">CCUG 43427</strain>
    </source>
</reference>
<dbReference type="AlphaFoldDB" id="A0A2S2DDG8"/>
<name>A0A2S2DDG8_9BURK</name>
<dbReference type="KEGG" id="mtim:DIR46_02265"/>
<dbReference type="RefSeq" id="WP_109343793.1">
    <property type="nucleotide sequence ID" value="NZ_CP029343.1"/>
</dbReference>